<organism evidence="5 6">
    <name type="scientific">Agaribacter flavus</name>
    <dbReference type="NCBI Taxonomy" id="1902781"/>
    <lineage>
        <taxon>Bacteria</taxon>
        <taxon>Pseudomonadati</taxon>
        <taxon>Pseudomonadota</taxon>
        <taxon>Gammaproteobacteria</taxon>
        <taxon>Alteromonadales</taxon>
        <taxon>Alteromonadaceae</taxon>
        <taxon>Agaribacter</taxon>
    </lineage>
</organism>
<proteinExistence type="inferred from homology"/>
<feature type="domain" description="Transglycosylase SLT" evidence="3">
    <location>
        <begin position="508"/>
        <end position="615"/>
    </location>
</feature>
<dbReference type="InterPro" id="IPR008258">
    <property type="entry name" value="Transglycosylase_SLT_dom_1"/>
</dbReference>
<keyword evidence="2" id="KW-0732">Signal</keyword>
<dbReference type="InterPro" id="IPR008939">
    <property type="entry name" value="Lytic_TGlycosylase_superhlx_U"/>
</dbReference>
<dbReference type="Proteomes" id="UP001595478">
    <property type="component" value="Unassembled WGS sequence"/>
</dbReference>
<dbReference type="CDD" id="cd13401">
    <property type="entry name" value="Slt70-like"/>
    <property type="match status" value="1"/>
</dbReference>
<evidence type="ECO:0000259" key="4">
    <source>
        <dbReference type="Pfam" id="PF14718"/>
    </source>
</evidence>
<keyword evidence="6" id="KW-1185">Reference proteome</keyword>
<reference evidence="6" key="1">
    <citation type="journal article" date="2019" name="Int. J. Syst. Evol. Microbiol.">
        <title>The Global Catalogue of Microorganisms (GCM) 10K type strain sequencing project: providing services to taxonomists for standard genome sequencing and annotation.</title>
        <authorList>
            <consortium name="The Broad Institute Genomics Platform"/>
            <consortium name="The Broad Institute Genome Sequencing Center for Infectious Disease"/>
            <person name="Wu L."/>
            <person name="Ma J."/>
        </authorList>
    </citation>
    <scope>NUCLEOTIDE SEQUENCE [LARGE SCALE GENOMIC DNA]</scope>
    <source>
        <strain evidence="6">KCTC 52473</strain>
    </source>
</reference>
<dbReference type="InterPro" id="IPR037061">
    <property type="entry name" value="Lytic_TGlycoase_superhlx_L_sf"/>
</dbReference>
<dbReference type="Gene3D" id="1.10.530.10">
    <property type="match status" value="1"/>
</dbReference>
<feature type="domain" description="Lytic transglycosylase superhelical linker" evidence="4">
    <location>
        <begin position="427"/>
        <end position="488"/>
    </location>
</feature>
<dbReference type="RefSeq" id="WP_376921432.1">
    <property type="nucleotide sequence ID" value="NZ_JBHRSW010000049.1"/>
</dbReference>
<dbReference type="EMBL" id="JBHRSW010000049">
    <property type="protein sequence ID" value="MFC3123313.1"/>
    <property type="molecule type" value="Genomic_DNA"/>
</dbReference>
<evidence type="ECO:0000259" key="3">
    <source>
        <dbReference type="Pfam" id="PF01464"/>
    </source>
</evidence>
<gene>
    <name evidence="5" type="ORF">ACFOHL_16950</name>
</gene>
<dbReference type="Pfam" id="PF14718">
    <property type="entry name" value="SLT_L"/>
    <property type="match status" value="1"/>
</dbReference>
<name>A0ABV7FUI8_9ALTE</name>
<dbReference type="Gene3D" id="1.25.20.10">
    <property type="entry name" value="Bacterial muramidases"/>
    <property type="match status" value="1"/>
</dbReference>
<accession>A0ABV7FUI8</accession>
<comment type="caution">
    <text evidence="5">The sequence shown here is derived from an EMBL/GenBank/DDBJ whole genome shotgun (WGS) entry which is preliminary data.</text>
</comment>
<dbReference type="PANTHER" id="PTHR37423:SF5">
    <property type="entry name" value="SOLUBLE LYTIC MUREIN TRANSGLYCOSYLASE"/>
    <property type="match status" value="1"/>
</dbReference>
<evidence type="ECO:0000256" key="1">
    <source>
        <dbReference type="ARBA" id="ARBA00007734"/>
    </source>
</evidence>
<dbReference type="SUPFAM" id="SSF48435">
    <property type="entry name" value="Bacterial muramidases"/>
    <property type="match status" value="1"/>
</dbReference>
<dbReference type="Gene3D" id="1.10.1240.20">
    <property type="entry name" value="Lytic transglycosylase, superhelical linker domain"/>
    <property type="match status" value="1"/>
</dbReference>
<dbReference type="Pfam" id="PF01464">
    <property type="entry name" value="SLT"/>
    <property type="match status" value="1"/>
</dbReference>
<protein>
    <submittedName>
        <fullName evidence="5">Transglycosylase SLT domain-containing protein</fullName>
    </submittedName>
</protein>
<comment type="similarity">
    <text evidence="1">Belongs to the transglycosylase Slt family.</text>
</comment>
<evidence type="ECO:0000256" key="2">
    <source>
        <dbReference type="ARBA" id="ARBA00022729"/>
    </source>
</evidence>
<dbReference type="SUPFAM" id="SSF53955">
    <property type="entry name" value="Lysozyme-like"/>
    <property type="match status" value="1"/>
</dbReference>
<sequence>MFTRKYPYWSAIFIVFLLMYWEVSAQEPTPVQAWTLKPDADFAMNSTLREEQREAFLSLERRLWKLSDTEFANELAKLGDYPLVPYLEANRLTHRLNLSKTEQIRHFLVKNEDTPIAKRVREPWLKYLLKRNRSSLYQEFYRASSNTEMRCHFLRFQYQDLKDKTLVYEQIPELWNVGKSQPKACDPLFRSWMKAGQLSEDLILHRIKKSAEGGQHTLIPYLKSLLNEDKQYLADLWHKTRRDPAYVKQLSAFKGRYPLIEAQVMTYGLSRLIWRDPKLALRTFGKAKNKLTFSAEQLGIISNKFAVSLAIDRDEHAEDWLIRASEVAPDDDTMRWHLAYLLQQQDWYKIALLIEKSLPQLTNEKQFQYWLARAYEKMNKANEANALYQQLAGSRDYYGFLASARLGVPHSLEHNPIDVDDDIITQVLNTDAAKRAYELRRLSRDYRARLEWLSMQRGFTEEQKLAAAVVSSEWGWHDQTIFTLGKMGELNDVERRFPLAYNDLLVPEAKKNKIQPEWAFAIARRESSFMSDAVSSANARGLMQILPSTAKYLEKRRVSSRDLLKPELNAKIGNKYLRYLMDKLDDNTLLATASYNAGWHKVKKWLPKKEALDADVWVELIPYKETRNYVKAVMAYQQIYQDKLASKQVENTVFDEFVRAQVSPRI</sequence>
<evidence type="ECO:0000313" key="5">
    <source>
        <dbReference type="EMBL" id="MFC3123313.1"/>
    </source>
</evidence>
<evidence type="ECO:0000313" key="6">
    <source>
        <dbReference type="Proteomes" id="UP001595478"/>
    </source>
</evidence>
<dbReference type="InterPro" id="IPR023346">
    <property type="entry name" value="Lysozyme-like_dom_sf"/>
</dbReference>
<dbReference type="PANTHER" id="PTHR37423">
    <property type="entry name" value="SOLUBLE LYTIC MUREIN TRANSGLYCOSYLASE-RELATED"/>
    <property type="match status" value="1"/>
</dbReference>
<dbReference type="InterPro" id="IPR012289">
    <property type="entry name" value="Lytic_TGlycosylase_superhlx_L"/>
</dbReference>